<dbReference type="RefSeq" id="WP_206291233.1">
    <property type="nucleotide sequence ID" value="NZ_CP063458.1"/>
</dbReference>
<feature type="region of interest" description="Disordered" evidence="2">
    <location>
        <begin position="99"/>
        <end position="131"/>
    </location>
</feature>
<keyword evidence="5" id="KW-1185">Reference proteome</keyword>
<name>A0A7M2WRW2_9BACT</name>
<organism evidence="4 5">
    <name type="scientific">Humisphaera borealis</name>
    <dbReference type="NCBI Taxonomy" id="2807512"/>
    <lineage>
        <taxon>Bacteria</taxon>
        <taxon>Pseudomonadati</taxon>
        <taxon>Planctomycetota</taxon>
        <taxon>Phycisphaerae</taxon>
        <taxon>Tepidisphaerales</taxon>
        <taxon>Tepidisphaeraceae</taxon>
        <taxon>Humisphaera</taxon>
    </lineage>
</organism>
<dbReference type="PANTHER" id="PTHR22953">
    <property type="entry name" value="ACID PHOSPHATASE RELATED"/>
    <property type="match status" value="1"/>
</dbReference>
<reference evidence="4 5" key="1">
    <citation type="submission" date="2020-10" db="EMBL/GenBank/DDBJ databases">
        <title>Wide distribution of Phycisphaera-like planctomycetes from WD2101 soil group in peatlands and genome analysis of the first cultivated representative.</title>
        <authorList>
            <person name="Dedysh S.N."/>
            <person name="Beletsky A.V."/>
            <person name="Ivanova A."/>
            <person name="Kulichevskaya I.S."/>
            <person name="Suzina N.E."/>
            <person name="Philippov D.A."/>
            <person name="Rakitin A.L."/>
            <person name="Mardanov A.V."/>
            <person name="Ravin N.V."/>
        </authorList>
    </citation>
    <scope>NUCLEOTIDE SEQUENCE [LARGE SCALE GENOMIC DNA]</scope>
    <source>
        <strain evidence="4 5">M1803</strain>
    </source>
</reference>
<evidence type="ECO:0000313" key="4">
    <source>
        <dbReference type="EMBL" id="QOV88258.1"/>
    </source>
</evidence>
<dbReference type="Gene3D" id="3.60.21.10">
    <property type="match status" value="1"/>
</dbReference>
<evidence type="ECO:0000313" key="5">
    <source>
        <dbReference type="Proteomes" id="UP000593765"/>
    </source>
</evidence>
<evidence type="ECO:0000256" key="2">
    <source>
        <dbReference type="SAM" id="MobiDB-lite"/>
    </source>
</evidence>
<dbReference type="InterPro" id="IPR039331">
    <property type="entry name" value="PAPs-like"/>
</dbReference>
<proteinExistence type="predicted"/>
<dbReference type="KEGG" id="hbs:IPV69_18645"/>
<dbReference type="PANTHER" id="PTHR22953:SF153">
    <property type="entry name" value="PURPLE ACID PHOSPHATASE"/>
    <property type="match status" value="1"/>
</dbReference>
<dbReference type="InterPro" id="IPR004843">
    <property type="entry name" value="Calcineurin-like_PHP"/>
</dbReference>
<feature type="compositionally biased region" description="Low complexity" evidence="2">
    <location>
        <begin position="103"/>
        <end position="117"/>
    </location>
</feature>
<accession>A0A7M2WRW2</accession>
<sequence>MRGYRPRFGIIHTVVLFALVCVVGGPGIAIGQTVLALPYVQPGNTPGPDGLDAKIIAWVTDATPGAFTVDYGWDGNPAKQALPSHVAIDIKAYTPPAKAGTMPATAPIKAPSAPKPAAADDDDDHGPLKAAPKTPAQHYLKYIALLPDLPADTSVWYRVRSKDALIREATFRTRSSSNKTIRFVAVGDLANGKEGQDAIAFQIAQARPDFLIALGDIVYRAGRASEYMDHFWRTYSNGSGKDARSGTSIMATTPFHVLLGNHDADTSLSVYPDALAAYYFFHAPQNGPGLGKWNTPLGRDAADSSAFRAAVGDSYPSLGFYSFDNGPAHFLVIDNNGYSKLDDPKLLQWIESDLAKSQAKWKFVNCHAPGFHSSPQHYSEQKMRSLAPIFERNGVDVVFAGHVHNYQRSYPLRFAPLPSKAGERLVNGTFTINRTFDGKSNTRAKGIVYIVSGGGGGTLYKDPLEKAAKLLGDKYKDNYAPFTATHVADRHSFVQCELSPDRLSLRAIDADGKEIESVVLTKP</sequence>
<dbReference type="SUPFAM" id="SSF56300">
    <property type="entry name" value="Metallo-dependent phosphatases"/>
    <property type="match status" value="1"/>
</dbReference>
<keyword evidence="1" id="KW-0732">Signal</keyword>
<gene>
    <name evidence="4" type="ORF">IPV69_18645</name>
</gene>
<dbReference type="Pfam" id="PF00149">
    <property type="entry name" value="Metallophos"/>
    <property type="match status" value="1"/>
</dbReference>
<protein>
    <submittedName>
        <fullName evidence="4">Metallophosphoesterase</fullName>
    </submittedName>
</protein>
<dbReference type="Proteomes" id="UP000593765">
    <property type="component" value="Chromosome"/>
</dbReference>
<dbReference type="EMBL" id="CP063458">
    <property type="protein sequence ID" value="QOV88258.1"/>
    <property type="molecule type" value="Genomic_DNA"/>
</dbReference>
<evidence type="ECO:0000259" key="3">
    <source>
        <dbReference type="Pfam" id="PF00149"/>
    </source>
</evidence>
<dbReference type="GO" id="GO:0003993">
    <property type="term" value="F:acid phosphatase activity"/>
    <property type="evidence" value="ECO:0007669"/>
    <property type="project" value="InterPro"/>
</dbReference>
<dbReference type="InterPro" id="IPR029052">
    <property type="entry name" value="Metallo-depent_PP-like"/>
</dbReference>
<evidence type="ECO:0000256" key="1">
    <source>
        <dbReference type="ARBA" id="ARBA00022729"/>
    </source>
</evidence>
<dbReference type="AlphaFoldDB" id="A0A7M2WRW2"/>
<feature type="domain" description="Calcineurin-like phosphoesterase" evidence="3">
    <location>
        <begin position="181"/>
        <end position="406"/>
    </location>
</feature>